<keyword evidence="8" id="KW-1185">Reference proteome</keyword>
<comment type="caution">
    <text evidence="7">The sequence shown here is derived from an EMBL/GenBank/DDBJ whole genome shotgun (WGS) entry which is preliminary data.</text>
</comment>
<dbReference type="InterPro" id="IPR008266">
    <property type="entry name" value="Tyr_kinase_AS"/>
</dbReference>
<proteinExistence type="predicted"/>
<dbReference type="PROSITE" id="PS50011">
    <property type="entry name" value="PROTEIN_KINASE_DOM"/>
    <property type="match status" value="1"/>
</dbReference>
<keyword evidence="2" id="KW-0547">Nucleotide-binding</keyword>
<evidence type="ECO:0000256" key="3">
    <source>
        <dbReference type="ARBA" id="ARBA00022777"/>
    </source>
</evidence>
<evidence type="ECO:0000256" key="4">
    <source>
        <dbReference type="ARBA" id="ARBA00022840"/>
    </source>
</evidence>
<dbReference type="PANTHER" id="PTHR43289">
    <property type="entry name" value="MITOGEN-ACTIVATED PROTEIN KINASE KINASE KINASE 20-RELATED"/>
    <property type="match status" value="1"/>
</dbReference>
<keyword evidence="4" id="KW-0067">ATP-binding</keyword>
<dbReference type="Gene3D" id="3.30.200.20">
    <property type="entry name" value="Phosphorylase Kinase, domain 1"/>
    <property type="match status" value="1"/>
</dbReference>
<gene>
    <name evidence="7" type="ORF">GCM10009681_00140</name>
</gene>
<sequence length="315" mass="33388">MSWLQMGTAFRQRYVLMGPIGQGGVSIVYHAVDTVRRQPMAIKMLAPTHAGDTVARERVRREALITNMLRHPSVPKVYDFGDAPLPNGSMVPYVVMELLTGVMLAARVAGGPLPWQEAVRIAATIGDVLAVAHRRGVVHRDVSAENIMITTTGVKLIDFGLAVTTKPLTGRLTAAPSRRVTSGRLRRPLSQAHSAPAQPAPAHPQGGASAGDPADDVYALGVLLYQMLTGVSPGPAGPMRGPGGRPGPAFAAGRLHYAAPTPVLSVPGMPREIADITRACMAKRPGERPESSAVALSLWSILLAPRPRHARPDPL</sequence>
<accession>A0ABN2JP28</accession>
<organism evidence="7 8">
    <name type="scientific">Luedemannella helvata</name>
    <dbReference type="NCBI Taxonomy" id="349315"/>
    <lineage>
        <taxon>Bacteria</taxon>
        <taxon>Bacillati</taxon>
        <taxon>Actinomycetota</taxon>
        <taxon>Actinomycetes</taxon>
        <taxon>Micromonosporales</taxon>
        <taxon>Micromonosporaceae</taxon>
        <taxon>Luedemannella</taxon>
    </lineage>
</organism>
<evidence type="ECO:0000256" key="2">
    <source>
        <dbReference type="ARBA" id="ARBA00022741"/>
    </source>
</evidence>
<name>A0ABN2JP28_9ACTN</name>
<reference evidence="7 8" key="1">
    <citation type="journal article" date="2019" name="Int. J. Syst. Evol. Microbiol.">
        <title>The Global Catalogue of Microorganisms (GCM) 10K type strain sequencing project: providing services to taxonomists for standard genome sequencing and annotation.</title>
        <authorList>
            <consortium name="The Broad Institute Genomics Platform"/>
            <consortium name="The Broad Institute Genome Sequencing Center for Infectious Disease"/>
            <person name="Wu L."/>
            <person name="Ma J."/>
        </authorList>
    </citation>
    <scope>NUCLEOTIDE SEQUENCE [LARGE SCALE GENOMIC DNA]</scope>
    <source>
        <strain evidence="7 8">JCM 13249</strain>
    </source>
</reference>
<evidence type="ECO:0000313" key="8">
    <source>
        <dbReference type="Proteomes" id="UP001500655"/>
    </source>
</evidence>
<dbReference type="Proteomes" id="UP001500655">
    <property type="component" value="Unassembled WGS sequence"/>
</dbReference>
<dbReference type="SUPFAM" id="SSF56112">
    <property type="entry name" value="Protein kinase-like (PK-like)"/>
    <property type="match status" value="1"/>
</dbReference>
<dbReference type="CDD" id="cd14014">
    <property type="entry name" value="STKc_PknB_like"/>
    <property type="match status" value="1"/>
</dbReference>
<protein>
    <recommendedName>
        <fullName evidence="6">Protein kinase domain-containing protein</fullName>
    </recommendedName>
</protein>
<evidence type="ECO:0000259" key="6">
    <source>
        <dbReference type="PROSITE" id="PS50011"/>
    </source>
</evidence>
<dbReference type="EMBL" id="BAAALS010000001">
    <property type="protein sequence ID" value="GAA1733993.1"/>
    <property type="molecule type" value="Genomic_DNA"/>
</dbReference>
<evidence type="ECO:0000256" key="5">
    <source>
        <dbReference type="SAM" id="MobiDB-lite"/>
    </source>
</evidence>
<feature type="region of interest" description="Disordered" evidence="5">
    <location>
        <begin position="173"/>
        <end position="211"/>
    </location>
</feature>
<dbReference type="PANTHER" id="PTHR43289:SF34">
    <property type="entry name" value="SERINE_THREONINE-PROTEIN KINASE YBDM-RELATED"/>
    <property type="match status" value="1"/>
</dbReference>
<dbReference type="Pfam" id="PF00069">
    <property type="entry name" value="Pkinase"/>
    <property type="match status" value="1"/>
</dbReference>
<keyword evidence="1" id="KW-0808">Transferase</keyword>
<dbReference type="PROSITE" id="PS00109">
    <property type="entry name" value="PROTEIN_KINASE_TYR"/>
    <property type="match status" value="1"/>
</dbReference>
<evidence type="ECO:0000313" key="7">
    <source>
        <dbReference type="EMBL" id="GAA1733993.1"/>
    </source>
</evidence>
<dbReference type="InterPro" id="IPR000719">
    <property type="entry name" value="Prot_kinase_dom"/>
</dbReference>
<dbReference type="Gene3D" id="1.10.510.10">
    <property type="entry name" value="Transferase(Phosphotransferase) domain 1"/>
    <property type="match status" value="1"/>
</dbReference>
<evidence type="ECO:0000256" key="1">
    <source>
        <dbReference type="ARBA" id="ARBA00022679"/>
    </source>
</evidence>
<feature type="domain" description="Protein kinase" evidence="6">
    <location>
        <begin position="14"/>
        <end position="303"/>
    </location>
</feature>
<keyword evidence="3" id="KW-0418">Kinase</keyword>
<dbReference type="InterPro" id="IPR011009">
    <property type="entry name" value="Kinase-like_dom_sf"/>
</dbReference>